<keyword evidence="2" id="KW-1185">Reference proteome</keyword>
<organism evidence="1 2">
    <name type="scientific">Gemmata massiliana</name>
    <dbReference type="NCBI Taxonomy" id="1210884"/>
    <lineage>
        <taxon>Bacteria</taxon>
        <taxon>Pseudomonadati</taxon>
        <taxon>Planctomycetota</taxon>
        <taxon>Planctomycetia</taxon>
        <taxon>Gemmatales</taxon>
        <taxon>Gemmataceae</taxon>
        <taxon>Gemmata</taxon>
    </lineage>
</organism>
<dbReference type="Proteomes" id="UP000464178">
    <property type="component" value="Chromosome"/>
</dbReference>
<dbReference type="AlphaFoldDB" id="A0A6P2CTQ6"/>
<proteinExistence type="predicted"/>
<evidence type="ECO:0000313" key="2">
    <source>
        <dbReference type="Proteomes" id="UP000464178"/>
    </source>
</evidence>
<dbReference type="KEGG" id="gms:SOIL9_51860"/>
<dbReference type="RefSeq" id="WP_162667377.1">
    <property type="nucleotide sequence ID" value="NZ_LR593886.1"/>
</dbReference>
<sequence>MLGWLRDICESGGLLQRVLYTTPEQDESVITTVALEYQHLTAVVRAGNTIGADWIVLQLGSVATPADEVVRDVSADLPGRAHYERLTV</sequence>
<evidence type="ECO:0000313" key="1">
    <source>
        <dbReference type="EMBL" id="VTR92528.1"/>
    </source>
</evidence>
<protein>
    <submittedName>
        <fullName evidence="1">Uncharacterized protein</fullName>
    </submittedName>
</protein>
<name>A0A6P2CTQ6_9BACT</name>
<dbReference type="EMBL" id="LR593886">
    <property type="protein sequence ID" value="VTR92528.1"/>
    <property type="molecule type" value="Genomic_DNA"/>
</dbReference>
<gene>
    <name evidence="1" type="ORF">SOIL9_51860</name>
</gene>
<reference evidence="1 2" key="1">
    <citation type="submission" date="2019-05" db="EMBL/GenBank/DDBJ databases">
        <authorList>
            <consortium name="Science for Life Laboratories"/>
        </authorList>
    </citation>
    <scope>NUCLEOTIDE SEQUENCE [LARGE SCALE GENOMIC DNA]</scope>
    <source>
        <strain evidence="1">Soil9</strain>
    </source>
</reference>
<accession>A0A6P2CTQ6</accession>